<proteinExistence type="predicted"/>
<keyword evidence="2" id="KW-1185">Reference proteome</keyword>
<evidence type="ECO:0000313" key="2">
    <source>
        <dbReference type="Proteomes" id="UP001565219"/>
    </source>
</evidence>
<reference evidence="1 2" key="1">
    <citation type="submission" date="2024-03" db="EMBL/GenBank/DDBJ databases">
        <title>Mouse gut bacterial collection (mGBC) of GemPharmatech.</title>
        <authorList>
            <person name="He Y."/>
            <person name="Dong L."/>
            <person name="Wu D."/>
            <person name="Gao X."/>
            <person name="Lin Z."/>
        </authorList>
    </citation>
    <scope>NUCLEOTIDE SEQUENCE [LARGE SCALE GENOMIC DNA]</scope>
    <source>
        <strain evidence="1 2">32-10</strain>
    </source>
</reference>
<name>A0ABV4DKK3_9FIRM</name>
<sequence>MEALQILAITSSPVMLASLPHVPHEMLKELSEAASKPDEKKSLVHTVSIGLRSVIRNCPLAAIREIYRKLILLSLKGSILRLEETGTEPVSGWTGISASIRESCSCADYAQLAHTFQILFQDNFASSKQTLLEIGVEGAEKITGF</sequence>
<gene>
    <name evidence="1" type="ORF">AALG99_16140</name>
</gene>
<comment type="caution">
    <text evidence="1">The sequence shown here is derived from an EMBL/GenBank/DDBJ whole genome shotgun (WGS) entry which is preliminary data.</text>
</comment>
<dbReference type="RefSeq" id="WP_235824539.1">
    <property type="nucleotide sequence ID" value="NZ_JAQEVE010000020.1"/>
</dbReference>
<organism evidence="1 2">
    <name type="scientific">Anaerostipes hominis</name>
    <name type="common">ex Lee et al. 2021</name>
    <dbReference type="NCBI Taxonomy" id="2025494"/>
    <lineage>
        <taxon>Bacteria</taxon>
        <taxon>Bacillati</taxon>
        <taxon>Bacillota</taxon>
        <taxon>Clostridia</taxon>
        <taxon>Lachnospirales</taxon>
        <taxon>Lachnospiraceae</taxon>
        <taxon>Anaerostipes</taxon>
    </lineage>
</organism>
<protein>
    <submittedName>
        <fullName evidence="1">Uncharacterized protein</fullName>
    </submittedName>
</protein>
<evidence type="ECO:0000313" key="1">
    <source>
        <dbReference type="EMBL" id="MEY8635023.1"/>
    </source>
</evidence>
<dbReference type="Proteomes" id="UP001565219">
    <property type="component" value="Unassembled WGS sequence"/>
</dbReference>
<dbReference type="EMBL" id="JBCLTR010000033">
    <property type="protein sequence ID" value="MEY8635023.1"/>
    <property type="molecule type" value="Genomic_DNA"/>
</dbReference>
<accession>A0ABV4DKK3</accession>